<dbReference type="EMBL" id="MU839832">
    <property type="protein sequence ID" value="KAK1756425.1"/>
    <property type="molecule type" value="Genomic_DNA"/>
</dbReference>
<evidence type="ECO:0000313" key="2">
    <source>
        <dbReference type="EMBL" id="KAK1756425.1"/>
    </source>
</evidence>
<keyword evidence="1" id="KW-0732">Signal</keyword>
<comment type="caution">
    <text evidence="2">The sequence shown here is derived from an EMBL/GenBank/DDBJ whole genome shotgun (WGS) entry which is preliminary data.</text>
</comment>
<evidence type="ECO:0000256" key="1">
    <source>
        <dbReference type="SAM" id="SignalP"/>
    </source>
</evidence>
<name>A0AAJ0BDS8_9PEZI</name>
<feature type="signal peptide" evidence="1">
    <location>
        <begin position="1"/>
        <end position="18"/>
    </location>
</feature>
<sequence>MQLNSILISLGLAASAMALPRTEPAWSLTPYDQFDCRYFNNRTITGYGSHETCFDLEMYFAAGAAVSVFITDGNNCLYHLFADKECLTSAFATLGGENSELLTAYCVNTPMPFMGFTVECKQ</sequence>
<dbReference type="AlphaFoldDB" id="A0AAJ0BDS8"/>
<proteinExistence type="predicted"/>
<accession>A0AAJ0BDS8</accession>
<feature type="chain" id="PRO_5042599200" evidence="1">
    <location>
        <begin position="19"/>
        <end position="122"/>
    </location>
</feature>
<organism evidence="2 3">
    <name type="scientific">Echria macrotheca</name>
    <dbReference type="NCBI Taxonomy" id="438768"/>
    <lineage>
        <taxon>Eukaryota</taxon>
        <taxon>Fungi</taxon>
        <taxon>Dikarya</taxon>
        <taxon>Ascomycota</taxon>
        <taxon>Pezizomycotina</taxon>
        <taxon>Sordariomycetes</taxon>
        <taxon>Sordariomycetidae</taxon>
        <taxon>Sordariales</taxon>
        <taxon>Schizotheciaceae</taxon>
        <taxon>Echria</taxon>
    </lineage>
</organism>
<dbReference type="Proteomes" id="UP001239445">
    <property type="component" value="Unassembled WGS sequence"/>
</dbReference>
<reference evidence="2" key="1">
    <citation type="submission" date="2023-06" db="EMBL/GenBank/DDBJ databases">
        <title>Genome-scale phylogeny and comparative genomics of the fungal order Sordariales.</title>
        <authorList>
            <consortium name="Lawrence Berkeley National Laboratory"/>
            <person name="Hensen N."/>
            <person name="Bonometti L."/>
            <person name="Westerberg I."/>
            <person name="Brannstrom I.O."/>
            <person name="Guillou S."/>
            <person name="Cros-Aarteil S."/>
            <person name="Calhoun S."/>
            <person name="Haridas S."/>
            <person name="Kuo A."/>
            <person name="Mondo S."/>
            <person name="Pangilinan J."/>
            <person name="Riley R."/>
            <person name="Labutti K."/>
            <person name="Andreopoulos B."/>
            <person name="Lipzen A."/>
            <person name="Chen C."/>
            <person name="Yanf M."/>
            <person name="Daum C."/>
            <person name="Ng V."/>
            <person name="Clum A."/>
            <person name="Steindorff A."/>
            <person name="Ohm R."/>
            <person name="Martin F."/>
            <person name="Silar P."/>
            <person name="Natvig D."/>
            <person name="Lalanne C."/>
            <person name="Gautier V."/>
            <person name="Ament-Velasquez S.L."/>
            <person name="Kruys A."/>
            <person name="Hutchinson M.I."/>
            <person name="Powell A.J."/>
            <person name="Barry K."/>
            <person name="Miller A.N."/>
            <person name="Grigoriev I.V."/>
            <person name="Debuchy R."/>
            <person name="Gladieux P."/>
            <person name="Thoren M.H."/>
            <person name="Johannesson H."/>
        </authorList>
    </citation>
    <scope>NUCLEOTIDE SEQUENCE</scope>
    <source>
        <strain evidence="2">PSN4</strain>
    </source>
</reference>
<gene>
    <name evidence="2" type="ORF">QBC47DRAFT_401327</name>
</gene>
<evidence type="ECO:0000313" key="3">
    <source>
        <dbReference type="Proteomes" id="UP001239445"/>
    </source>
</evidence>
<protein>
    <submittedName>
        <fullName evidence="2">Uncharacterized protein</fullName>
    </submittedName>
</protein>
<keyword evidence="3" id="KW-1185">Reference proteome</keyword>